<keyword evidence="4" id="KW-0808">Transferase</keyword>
<dbReference type="Pfam" id="PF00905">
    <property type="entry name" value="Transpeptidase"/>
    <property type="match status" value="1"/>
</dbReference>
<feature type="domain" description="Penicillin-binding protein transpeptidase" evidence="11">
    <location>
        <begin position="351"/>
        <end position="616"/>
    </location>
</feature>
<feature type="compositionally biased region" description="Pro residues" evidence="9">
    <location>
        <begin position="677"/>
        <end position="690"/>
    </location>
</feature>
<dbReference type="SUPFAM" id="SSF53955">
    <property type="entry name" value="Lysozyme-like"/>
    <property type="match status" value="1"/>
</dbReference>
<feature type="region of interest" description="Disordered" evidence="9">
    <location>
        <begin position="1"/>
        <end position="24"/>
    </location>
</feature>
<evidence type="ECO:0000256" key="6">
    <source>
        <dbReference type="ARBA" id="ARBA00023268"/>
    </source>
</evidence>
<evidence type="ECO:0000256" key="7">
    <source>
        <dbReference type="ARBA" id="ARBA00034000"/>
    </source>
</evidence>
<dbReference type="Gene3D" id="3.40.710.10">
    <property type="entry name" value="DD-peptidase/beta-lactamase superfamily"/>
    <property type="match status" value="1"/>
</dbReference>
<proteinExistence type="predicted"/>
<keyword evidence="14" id="KW-1185">Reference proteome</keyword>
<dbReference type="Proteomes" id="UP001501771">
    <property type="component" value="Unassembled WGS sequence"/>
</dbReference>
<evidence type="ECO:0000259" key="12">
    <source>
        <dbReference type="Pfam" id="PF00912"/>
    </source>
</evidence>
<dbReference type="Pfam" id="PF00912">
    <property type="entry name" value="Transgly"/>
    <property type="match status" value="1"/>
</dbReference>
<keyword evidence="10" id="KW-0472">Membrane</keyword>
<dbReference type="InterPro" id="IPR036950">
    <property type="entry name" value="PBP_transglycosylase"/>
</dbReference>
<feature type="transmembrane region" description="Helical" evidence="10">
    <location>
        <begin position="32"/>
        <end position="52"/>
    </location>
</feature>
<evidence type="ECO:0008006" key="15">
    <source>
        <dbReference type="Google" id="ProtNLM"/>
    </source>
</evidence>
<keyword evidence="10" id="KW-1133">Transmembrane helix</keyword>
<organism evidence="13 14">
    <name type="scientific">Nocardioides koreensis</name>
    <dbReference type="NCBI Taxonomy" id="433651"/>
    <lineage>
        <taxon>Bacteria</taxon>
        <taxon>Bacillati</taxon>
        <taxon>Actinomycetota</taxon>
        <taxon>Actinomycetes</taxon>
        <taxon>Propionibacteriales</taxon>
        <taxon>Nocardioidaceae</taxon>
        <taxon>Nocardioides</taxon>
    </lineage>
</organism>
<sequence>MSGKRRAPGSAVKTPPQPPTSKKTRLKRVGKWLLVAALAGSLLLAGGLFYLYKTIDIPDPNKDFRTQTSFVYYAGGKTQLGQYATQNRDSIPLKEIPQKMQDAVVAAENQSFWTDKGIDPKGILRAAFSNARGNSKQGASTITQQYVKILYLTQERSYKRKVKEAILSLKIQQQLSKSEILEGYLNTIYFGRGAYGVQAAARAYFDKDAKDLSLKECAVLASVLNNPTLFDPANGKDAKANLKERYAYVLGGMAHMGNISADQADRAERHLPDFPEIEAQSQYGGQKGFMLAMVRDELHSLGYTDEQIEGGGLRVTTTFTPKAMEAAKQGVMEARPDGFSDKQLHVAVASVEPGTGALRGFYGGQDYLQSQINWAETGGAPGSSFKPFALAAALKAGFSLKDTFEGNSPYYYNGQDTGDRVRNEGTGPDGLGNDYGSAVNLITATEESINTAYADLTVSIPDGPDKILETANDLGIPKWDKKASGYNHLDNSPGLEPVTGIALGSATVAPINMANAYATIANGGQRADVHVIDKVVNKSGETEWSYKQSTKDVLSEDIAADTSYALQQVVQHGTGTAALGLGRPAAGKTGTATNGDDDVSSAWFVGYTPQLSTAVMYVRGKGNEQLDGWLPSYFGADYPADTWTAVMKRDMEGLAVEDFPPPANVDGTAPATGHEPYTPPPSPTQAPPTRSPSQTPSSSPSDSSTVKPTPPGQTNTHPPSPSDPCGVLGCPSDSPSDSTSSSPTQSPSQPGKPSKSPRTMASTEPRRYSGQ</sequence>
<dbReference type="SUPFAM" id="SSF56601">
    <property type="entry name" value="beta-lactamase/transpeptidase-like"/>
    <property type="match status" value="1"/>
</dbReference>
<dbReference type="InterPro" id="IPR001460">
    <property type="entry name" value="PCN-bd_Tpept"/>
</dbReference>
<gene>
    <name evidence="13" type="ORF">GCM10009844_11880</name>
</gene>
<evidence type="ECO:0000256" key="9">
    <source>
        <dbReference type="SAM" id="MobiDB-lite"/>
    </source>
</evidence>
<dbReference type="InterPro" id="IPR012338">
    <property type="entry name" value="Beta-lactam/transpept-like"/>
</dbReference>
<keyword evidence="6" id="KW-0511">Multifunctional enzyme</keyword>
<dbReference type="InterPro" id="IPR050396">
    <property type="entry name" value="Glycosyltr_51/Transpeptidase"/>
</dbReference>
<keyword evidence="5" id="KW-0378">Hydrolase</keyword>
<dbReference type="InterPro" id="IPR001264">
    <property type="entry name" value="Glyco_trans_51"/>
</dbReference>
<evidence type="ECO:0000256" key="10">
    <source>
        <dbReference type="SAM" id="Phobius"/>
    </source>
</evidence>
<dbReference type="Gene3D" id="1.10.3810.10">
    <property type="entry name" value="Biosynthetic peptidoglycan transglycosylase-like"/>
    <property type="match status" value="1"/>
</dbReference>
<feature type="compositionally biased region" description="Low complexity" evidence="9">
    <location>
        <begin position="691"/>
        <end position="707"/>
    </location>
</feature>
<dbReference type="PANTHER" id="PTHR32282">
    <property type="entry name" value="BINDING PROTEIN TRANSPEPTIDASE, PUTATIVE-RELATED"/>
    <property type="match status" value="1"/>
</dbReference>
<feature type="compositionally biased region" description="Low complexity" evidence="9">
    <location>
        <begin position="731"/>
        <end position="757"/>
    </location>
</feature>
<evidence type="ECO:0000256" key="1">
    <source>
        <dbReference type="ARBA" id="ARBA00022645"/>
    </source>
</evidence>
<evidence type="ECO:0000256" key="5">
    <source>
        <dbReference type="ARBA" id="ARBA00022801"/>
    </source>
</evidence>
<evidence type="ECO:0000256" key="4">
    <source>
        <dbReference type="ARBA" id="ARBA00022679"/>
    </source>
</evidence>
<comment type="catalytic activity">
    <reaction evidence="7">
        <text>Preferential cleavage: (Ac)2-L-Lys-D-Ala-|-D-Ala. Also transpeptidation of peptidyl-alanyl moieties that are N-acyl substituents of D-alanine.</text>
        <dbReference type="EC" id="3.4.16.4"/>
    </reaction>
</comment>
<evidence type="ECO:0000256" key="8">
    <source>
        <dbReference type="ARBA" id="ARBA00049902"/>
    </source>
</evidence>
<accession>A0ABN2ZFJ0</accession>
<keyword evidence="10" id="KW-0812">Transmembrane</keyword>
<evidence type="ECO:0000259" key="11">
    <source>
        <dbReference type="Pfam" id="PF00905"/>
    </source>
</evidence>
<evidence type="ECO:0000256" key="2">
    <source>
        <dbReference type="ARBA" id="ARBA00022670"/>
    </source>
</evidence>
<evidence type="ECO:0000256" key="3">
    <source>
        <dbReference type="ARBA" id="ARBA00022676"/>
    </source>
</evidence>
<reference evidence="13 14" key="1">
    <citation type="journal article" date="2019" name="Int. J. Syst. Evol. Microbiol.">
        <title>The Global Catalogue of Microorganisms (GCM) 10K type strain sequencing project: providing services to taxonomists for standard genome sequencing and annotation.</title>
        <authorList>
            <consortium name="The Broad Institute Genomics Platform"/>
            <consortium name="The Broad Institute Genome Sequencing Center for Infectious Disease"/>
            <person name="Wu L."/>
            <person name="Ma J."/>
        </authorList>
    </citation>
    <scope>NUCLEOTIDE SEQUENCE [LARGE SCALE GENOMIC DNA]</scope>
    <source>
        <strain evidence="13 14">JCM 16022</strain>
    </source>
</reference>
<dbReference type="PANTHER" id="PTHR32282:SF34">
    <property type="entry name" value="PENICILLIN-BINDING PROTEIN 1A"/>
    <property type="match status" value="1"/>
</dbReference>
<comment type="caution">
    <text evidence="13">The sequence shown here is derived from an EMBL/GenBank/DDBJ whole genome shotgun (WGS) entry which is preliminary data.</text>
</comment>
<keyword evidence="2" id="KW-0645">Protease</keyword>
<keyword evidence="1" id="KW-0121">Carboxypeptidase</keyword>
<feature type="domain" description="Glycosyl transferase family 51" evidence="12">
    <location>
        <begin position="79"/>
        <end position="253"/>
    </location>
</feature>
<evidence type="ECO:0000313" key="13">
    <source>
        <dbReference type="EMBL" id="GAA2141426.1"/>
    </source>
</evidence>
<dbReference type="InterPro" id="IPR023346">
    <property type="entry name" value="Lysozyme-like_dom_sf"/>
</dbReference>
<protein>
    <recommendedName>
        <fullName evidence="15">Penicillin-insensitive transglycosylase</fullName>
    </recommendedName>
</protein>
<feature type="region of interest" description="Disordered" evidence="9">
    <location>
        <begin position="657"/>
        <end position="771"/>
    </location>
</feature>
<comment type="catalytic activity">
    <reaction evidence="8">
        <text>[GlcNAc-(1-&gt;4)-Mur2Ac(oyl-L-Ala-gamma-D-Glu-L-Lys-D-Ala-D-Ala)](n)-di-trans,octa-cis-undecaprenyl diphosphate + beta-D-GlcNAc-(1-&gt;4)-Mur2Ac(oyl-L-Ala-gamma-D-Glu-L-Lys-D-Ala-D-Ala)-di-trans,octa-cis-undecaprenyl diphosphate = [GlcNAc-(1-&gt;4)-Mur2Ac(oyl-L-Ala-gamma-D-Glu-L-Lys-D-Ala-D-Ala)](n+1)-di-trans,octa-cis-undecaprenyl diphosphate + di-trans,octa-cis-undecaprenyl diphosphate + H(+)</text>
        <dbReference type="Rhea" id="RHEA:23708"/>
        <dbReference type="Rhea" id="RHEA-COMP:9602"/>
        <dbReference type="Rhea" id="RHEA-COMP:9603"/>
        <dbReference type="ChEBI" id="CHEBI:15378"/>
        <dbReference type="ChEBI" id="CHEBI:58405"/>
        <dbReference type="ChEBI" id="CHEBI:60033"/>
        <dbReference type="ChEBI" id="CHEBI:78435"/>
        <dbReference type="EC" id="2.4.99.28"/>
    </reaction>
</comment>
<keyword evidence="3" id="KW-0328">Glycosyltransferase</keyword>
<dbReference type="EMBL" id="BAAAQR010000002">
    <property type="protein sequence ID" value="GAA2141426.1"/>
    <property type="molecule type" value="Genomic_DNA"/>
</dbReference>
<evidence type="ECO:0000313" key="14">
    <source>
        <dbReference type="Proteomes" id="UP001501771"/>
    </source>
</evidence>
<name>A0ABN2ZFJ0_9ACTN</name>